<feature type="compositionally biased region" description="Polar residues" evidence="8">
    <location>
        <begin position="162"/>
        <end position="176"/>
    </location>
</feature>
<evidence type="ECO:0000313" key="12">
    <source>
        <dbReference type="Proteomes" id="UP001595075"/>
    </source>
</evidence>
<keyword evidence="7 9" id="KW-0472">Membrane</keyword>
<evidence type="ECO:0000256" key="8">
    <source>
        <dbReference type="SAM" id="MobiDB-lite"/>
    </source>
</evidence>
<feature type="compositionally biased region" description="Basic residues" evidence="8">
    <location>
        <begin position="133"/>
        <end position="148"/>
    </location>
</feature>
<feature type="non-terminal residue" evidence="11">
    <location>
        <position position="546"/>
    </location>
</feature>
<evidence type="ECO:0000259" key="10">
    <source>
        <dbReference type="Pfam" id="PF01699"/>
    </source>
</evidence>
<feature type="region of interest" description="Disordered" evidence="8">
    <location>
        <begin position="189"/>
        <end position="296"/>
    </location>
</feature>
<dbReference type="InterPro" id="IPR004837">
    <property type="entry name" value="NaCa_Exmemb"/>
</dbReference>
<evidence type="ECO:0000256" key="9">
    <source>
        <dbReference type="SAM" id="Phobius"/>
    </source>
</evidence>
<dbReference type="InterPro" id="IPR004713">
    <property type="entry name" value="CaH_exchang"/>
</dbReference>
<evidence type="ECO:0000256" key="4">
    <source>
        <dbReference type="ARBA" id="ARBA00022692"/>
    </source>
</evidence>
<organism evidence="11 12">
    <name type="scientific">Oculimacula yallundae</name>
    <dbReference type="NCBI Taxonomy" id="86028"/>
    <lineage>
        <taxon>Eukaryota</taxon>
        <taxon>Fungi</taxon>
        <taxon>Dikarya</taxon>
        <taxon>Ascomycota</taxon>
        <taxon>Pezizomycotina</taxon>
        <taxon>Leotiomycetes</taxon>
        <taxon>Helotiales</taxon>
        <taxon>Ploettnerulaceae</taxon>
        <taxon>Oculimacula</taxon>
    </lineage>
</organism>
<feature type="domain" description="Sodium/calcium exchanger membrane region" evidence="10">
    <location>
        <begin position="2"/>
        <end position="79"/>
    </location>
</feature>
<comment type="caution">
    <text evidence="11">The sequence shown here is derived from an EMBL/GenBank/DDBJ whole genome shotgun (WGS) entry which is preliminary data.</text>
</comment>
<feature type="transmembrane region" description="Helical" evidence="9">
    <location>
        <begin position="504"/>
        <end position="524"/>
    </location>
</feature>
<protein>
    <recommendedName>
        <fullName evidence="10">Sodium/calcium exchanger membrane region domain-containing protein</fullName>
    </recommendedName>
</protein>
<dbReference type="Gene3D" id="1.20.1420.30">
    <property type="entry name" value="NCX, central ion-binding region"/>
    <property type="match status" value="1"/>
</dbReference>
<keyword evidence="12" id="KW-1185">Reference proteome</keyword>
<evidence type="ECO:0000256" key="1">
    <source>
        <dbReference type="ARBA" id="ARBA00004127"/>
    </source>
</evidence>
<sequence>MCFLVGGLRFREQIYNSTVTQMSACLLSLSVMSLLLPTAFHASFADTEKAKANSAVLKVSRGTSVILLFVYILYLLFQLKSHAYMYESTPQHIIDEELAPGPVAQWMETSSDDSSSSSSSDSEHSSGSNTTAKRFKRVMRGGKRRRKSSSGSKETMEKPEPSRNSSYGTGSVSPVNTDHVVSEHRLGAIDFGEEGDDEDHNQRSRKNSIRRSKKESKKERKRQEKKNRKAARRNGDDTVTEGIDMSEKAPDADAPRRVDFAIVPESEVVQAEENDSSTRRQSRPFNIRNISSIRPQIPKTFSQNVFMQPPPNSSDPSGPIPRVRYGIRRTNSLPDRLNQSTTGAVTPSTRITPSRVNSLAVSASKPEEEEENISRTTAMVLLLVSTGLVALCAEFMVDAINEVVESQSGVSEAFIGLIILPIVGNAAEHLTAVTVASKNKMDLAIGVAVGSSIQIALFVTPFVVLLGWAMDKNMSLYFTLFETVSLFVSAFIVNFLVLDGRSNYLEGALLCAAYVIIAVAAFFYPNADQQSSLGGADVVSRMVRGV</sequence>
<accession>A0ABR4BR76</accession>
<evidence type="ECO:0000256" key="2">
    <source>
        <dbReference type="ARBA" id="ARBA00008170"/>
    </source>
</evidence>
<comment type="subcellular location">
    <subcellularLocation>
        <location evidence="1">Endomembrane system</location>
        <topology evidence="1">Multi-pass membrane protein</topology>
    </subcellularLocation>
</comment>
<evidence type="ECO:0000256" key="7">
    <source>
        <dbReference type="ARBA" id="ARBA00023136"/>
    </source>
</evidence>
<proteinExistence type="inferred from homology"/>
<evidence type="ECO:0000256" key="3">
    <source>
        <dbReference type="ARBA" id="ARBA00022448"/>
    </source>
</evidence>
<feature type="compositionally biased region" description="Low complexity" evidence="8">
    <location>
        <begin position="112"/>
        <end position="128"/>
    </location>
</feature>
<reference evidence="11 12" key="1">
    <citation type="journal article" date="2024" name="Commun. Biol.">
        <title>Comparative genomic analysis of thermophilic fungi reveals convergent evolutionary adaptations and gene losses.</title>
        <authorList>
            <person name="Steindorff A.S."/>
            <person name="Aguilar-Pontes M.V."/>
            <person name="Robinson A.J."/>
            <person name="Andreopoulos B."/>
            <person name="LaButti K."/>
            <person name="Kuo A."/>
            <person name="Mondo S."/>
            <person name="Riley R."/>
            <person name="Otillar R."/>
            <person name="Haridas S."/>
            <person name="Lipzen A."/>
            <person name="Grimwood J."/>
            <person name="Schmutz J."/>
            <person name="Clum A."/>
            <person name="Reid I.D."/>
            <person name="Moisan M.C."/>
            <person name="Butler G."/>
            <person name="Nguyen T.T.M."/>
            <person name="Dewar K."/>
            <person name="Conant G."/>
            <person name="Drula E."/>
            <person name="Henrissat B."/>
            <person name="Hansel C."/>
            <person name="Singer S."/>
            <person name="Hutchinson M.I."/>
            <person name="de Vries R.P."/>
            <person name="Natvig D.O."/>
            <person name="Powell A.J."/>
            <person name="Tsang A."/>
            <person name="Grigoriev I.V."/>
        </authorList>
    </citation>
    <scope>NUCLEOTIDE SEQUENCE [LARGE SCALE GENOMIC DNA]</scope>
    <source>
        <strain evidence="11 12">CBS 494.80</strain>
    </source>
</reference>
<evidence type="ECO:0000256" key="6">
    <source>
        <dbReference type="ARBA" id="ARBA00023065"/>
    </source>
</evidence>
<keyword evidence="4 9" id="KW-0812">Transmembrane</keyword>
<dbReference type="PANTHER" id="PTHR31503">
    <property type="entry name" value="VACUOLAR CALCIUM ION TRANSPORTER"/>
    <property type="match status" value="1"/>
</dbReference>
<dbReference type="InterPro" id="IPR044880">
    <property type="entry name" value="NCX_ion-bd_dom_sf"/>
</dbReference>
<feature type="transmembrane region" description="Helical" evidence="9">
    <location>
        <begin position="380"/>
        <end position="401"/>
    </location>
</feature>
<dbReference type="EMBL" id="JAZHXI010000024">
    <property type="protein sequence ID" value="KAL2060135.1"/>
    <property type="molecule type" value="Genomic_DNA"/>
</dbReference>
<feature type="compositionally biased region" description="Basic and acidic residues" evidence="8">
    <location>
        <begin position="245"/>
        <end position="259"/>
    </location>
</feature>
<evidence type="ECO:0000313" key="11">
    <source>
        <dbReference type="EMBL" id="KAL2060135.1"/>
    </source>
</evidence>
<dbReference type="PANTHER" id="PTHR31503:SF18">
    <property type="entry name" value="CA(2+)_H(+) EXCHANGER, PUTATIVE (EUROFUNG)-RELATED"/>
    <property type="match status" value="1"/>
</dbReference>
<dbReference type="Proteomes" id="UP001595075">
    <property type="component" value="Unassembled WGS sequence"/>
</dbReference>
<feature type="compositionally biased region" description="Basic residues" evidence="8">
    <location>
        <begin position="223"/>
        <end position="232"/>
    </location>
</feature>
<name>A0ABR4BR76_9HELO</name>
<feature type="region of interest" description="Disordered" evidence="8">
    <location>
        <begin position="106"/>
        <end position="176"/>
    </location>
</feature>
<comment type="similarity">
    <text evidence="2">Belongs to the Ca(2+):cation antiporter (CaCA) (TC 2.A.19) family.</text>
</comment>
<feature type="transmembrane region" description="Helical" evidence="9">
    <location>
        <begin position="55"/>
        <end position="77"/>
    </location>
</feature>
<evidence type="ECO:0000256" key="5">
    <source>
        <dbReference type="ARBA" id="ARBA00022989"/>
    </source>
</evidence>
<keyword evidence="5 9" id="KW-1133">Transmembrane helix</keyword>
<gene>
    <name evidence="11" type="ORF">VTL71DRAFT_9957</name>
</gene>
<feature type="transmembrane region" description="Helical" evidence="9">
    <location>
        <begin position="413"/>
        <end position="436"/>
    </location>
</feature>
<feature type="transmembrane region" description="Helical" evidence="9">
    <location>
        <begin position="443"/>
        <end position="470"/>
    </location>
</feature>
<keyword evidence="6" id="KW-0406">Ion transport</keyword>
<keyword evidence="3" id="KW-0813">Transport</keyword>
<dbReference type="Pfam" id="PF01699">
    <property type="entry name" value="Na_Ca_ex"/>
    <property type="match status" value="2"/>
</dbReference>
<feature type="compositionally biased region" description="Basic residues" evidence="8">
    <location>
        <begin position="203"/>
        <end position="215"/>
    </location>
</feature>
<feature type="transmembrane region" description="Helical" evidence="9">
    <location>
        <begin position="476"/>
        <end position="497"/>
    </location>
</feature>
<feature type="domain" description="Sodium/calcium exchanger membrane region" evidence="10">
    <location>
        <begin position="378"/>
        <end position="522"/>
    </location>
</feature>